<dbReference type="GO" id="GO:0015288">
    <property type="term" value="F:porin activity"/>
    <property type="evidence" value="ECO:0007669"/>
    <property type="project" value="TreeGrafter"/>
</dbReference>
<accession>A0AAW8QY87</accession>
<dbReference type="InterPro" id="IPR003423">
    <property type="entry name" value="OMP_efflux"/>
</dbReference>
<evidence type="ECO:0000313" key="9">
    <source>
        <dbReference type="Proteomes" id="UP001249020"/>
    </source>
</evidence>
<organism evidence="8 9">
    <name type="scientific">Brumicola blandensis</name>
    <dbReference type="NCBI Taxonomy" id="3075611"/>
    <lineage>
        <taxon>Bacteria</taxon>
        <taxon>Pseudomonadati</taxon>
        <taxon>Pseudomonadota</taxon>
        <taxon>Gammaproteobacteria</taxon>
        <taxon>Alteromonadales</taxon>
        <taxon>Alteromonadaceae</taxon>
        <taxon>Brumicola</taxon>
    </lineage>
</organism>
<comment type="subcellular location">
    <subcellularLocation>
        <location evidence="1">Cell outer membrane</location>
    </subcellularLocation>
</comment>
<sequence>MRSFMFLFSLSSPVKEEKSLYFTGQLYGVTSLRLALILCLTLSGFTQPIAIAKQTNKLPELISLQNAIKMAQERDETLLKSRQTEQRFEALSQGAKALPDPSISFGVLNLPSDSFNINQEPITQLKVGGSQQLPRGNTRELNAKKYKAIASEQPYLREDRLRVVALQTAHIWLDAYLATASYRLVEETRPLFSKLGDIVSASYAASAGNAKQQDIIRAELELMRLQDRLVQLKTRERTALADLIKYLIPAEAYYTDTPDITHLMLPNELPEIEKSDLEFVRSLKQSSIESIYPRISHHPLLATMDKRISSASLDIELAQQGYKPQYSLNASYAYRADDPAGLGRADLFSVGLSVSVPLFSSGKIDADVQNSRLRTESIRTEKRLLAKELIAKLYQASESYYGAYERAEIYKKQILPQMAQQADAAINAYTNDTGDFAEVVRAKIAELDAKITLLNIEVNKRRALAKMNYFLPKKGSRMESTNE</sequence>
<dbReference type="Pfam" id="PF02321">
    <property type="entry name" value="OEP"/>
    <property type="match status" value="1"/>
</dbReference>
<keyword evidence="5" id="KW-0812">Transmembrane</keyword>
<evidence type="ECO:0000256" key="7">
    <source>
        <dbReference type="ARBA" id="ARBA00023237"/>
    </source>
</evidence>
<dbReference type="GO" id="GO:0009279">
    <property type="term" value="C:cell outer membrane"/>
    <property type="evidence" value="ECO:0007669"/>
    <property type="project" value="UniProtKB-SubCell"/>
</dbReference>
<keyword evidence="9" id="KW-1185">Reference proteome</keyword>
<keyword evidence="4" id="KW-1134">Transmembrane beta strand</keyword>
<dbReference type="RefSeq" id="WP_311360337.1">
    <property type="nucleotide sequence ID" value="NZ_JAVRIE010000001.1"/>
</dbReference>
<dbReference type="AlphaFoldDB" id="A0AAW8QY87"/>
<evidence type="ECO:0000256" key="4">
    <source>
        <dbReference type="ARBA" id="ARBA00022452"/>
    </source>
</evidence>
<dbReference type="GO" id="GO:0015562">
    <property type="term" value="F:efflux transmembrane transporter activity"/>
    <property type="evidence" value="ECO:0007669"/>
    <property type="project" value="InterPro"/>
</dbReference>
<reference evidence="8 9" key="1">
    <citation type="submission" date="2023-09" db="EMBL/GenBank/DDBJ databases">
        <authorList>
            <person name="Rey-Velasco X."/>
        </authorList>
    </citation>
    <scope>NUCLEOTIDE SEQUENCE [LARGE SCALE GENOMIC DNA]</scope>
    <source>
        <strain evidence="8 9">W409</strain>
    </source>
</reference>
<dbReference type="Proteomes" id="UP001249020">
    <property type="component" value="Unassembled WGS sequence"/>
</dbReference>
<evidence type="ECO:0000256" key="5">
    <source>
        <dbReference type="ARBA" id="ARBA00022692"/>
    </source>
</evidence>
<dbReference type="InterPro" id="IPR051906">
    <property type="entry name" value="TolC-like"/>
</dbReference>
<dbReference type="SUPFAM" id="SSF56954">
    <property type="entry name" value="Outer membrane efflux proteins (OEP)"/>
    <property type="match status" value="1"/>
</dbReference>
<dbReference type="Gene3D" id="1.20.1600.10">
    <property type="entry name" value="Outer membrane efflux proteins (OEP)"/>
    <property type="match status" value="1"/>
</dbReference>
<dbReference type="PANTHER" id="PTHR30026:SF20">
    <property type="entry name" value="OUTER MEMBRANE PROTEIN TOLC"/>
    <property type="match status" value="1"/>
</dbReference>
<dbReference type="EMBL" id="JAVRIE010000001">
    <property type="protein sequence ID" value="MDT0581555.1"/>
    <property type="molecule type" value="Genomic_DNA"/>
</dbReference>
<evidence type="ECO:0000256" key="3">
    <source>
        <dbReference type="ARBA" id="ARBA00022448"/>
    </source>
</evidence>
<comment type="similarity">
    <text evidence="2">Belongs to the outer membrane factor (OMF) (TC 1.B.17) family.</text>
</comment>
<dbReference type="GO" id="GO:1990281">
    <property type="term" value="C:efflux pump complex"/>
    <property type="evidence" value="ECO:0007669"/>
    <property type="project" value="TreeGrafter"/>
</dbReference>
<proteinExistence type="inferred from homology"/>
<keyword evidence="3" id="KW-0813">Transport</keyword>
<evidence type="ECO:0000256" key="6">
    <source>
        <dbReference type="ARBA" id="ARBA00023136"/>
    </source>
</evidence>
<name>A0AAW8QY87_9ALTE</name>
<keyword evidence="7" id="KW-0998">Cell outer membrane</keyword>
<dbReference type="PANTHER" id="PTHR30026">
    <property type="entry name" value="OUTER MEMBRANE PROTEIN TOLC"/>
    <property type="match status" value="1"/>
</dbReference>
<protein>
    <submittedName>
        <fullName evidence="8">TolC family protein</fullName>
    </submittedName>
</protein>
<gene>
    <name evidence="8" type="ORF">RM544_03320</name>
</gene>
<evidence type="ECO:0000313" key="8">
    <source>
        <dbReference type="EMBL" id="MDT0581555.1"/>
    </source>
</evidence>
<evidence type="ECO:0000256" key="2">
    <source>
        <dbReference type="ARBA" id="ARBA00007613"/>
    </source>
</evidence>
<evidence type="ECO:0000256" key="1">
    <source>
        <dbReference type="ARBA" id="ARBA00004442"/>
    </source>
</evidence>
<comment type="caution">
    <text evidence="8">The sequence shown here is derived from an EMBL/GenBank/DDBJ whole genome shotgun (WGS) entry which is preliminary data.</text>
</comment>
<keyword evidence="6" id="KW-0472">Membrane</keyword>